<evidence type="ECO:0000313" key="2">
    <source>
        <dbReference type="Proteomes" id="UP000051870"/>
    </source>
</evidence>
<name>A0A0P1ICC4_9RHOB</name>
<dbReference type="Proteomes" id="UP000051870">
    <property type="component" value="Unassembled WGS sequence"/>
</dbReference>
<protein>
    <submittedName>
        <fullName evidence="1">Uncharacterized protein</fullName>
    </submittedName>
</protein>
<organism evidence="1 2">
    <name type="scientific">Shimia thalassica</name>
    <dbReference type="NCBI Taxonomy" id="1715693"/>
    <lineage>
        <taxon>Bacteria</taxon>
        <taxon>Pseudomonadati</taxon>
        <taxon>Pseudomonadota</taxon>
        <taxon>Alphaproteobacteria</taxon>
        <taxon>Rhodobacterales</taxon>
        <taxon>Roseobacteraceae</taxon>
    </lineage>
</organism>
<accession>A0A0P1ICC4</accession>
<proteinExistence type="predicted"/>
<evidence type="ECO:0000313" key="1">
    <source>
        <dbReference type="EMBL" id="CUJ83541.1"/>
    </source>
</evidence>
<dbReference type="RefSeq" id="WP_058309541.1">
    <property type="nucleotide sequence ID" value="NZ_CYTW01000001.1"/>
</dbReference>
<keyword evidence="2" id="KW-1185">Reference proteome</keyword>
<gene>
    <name evidence="1" type="ORF">PH7735_00276</name>
</gene>
<dbReference type="GeneID" id="83879370"/>
<reference evidence="2" key="1">
    <citation type="submission" date="2015-09" db="EMBL/GenBank/DDBJ databases">
        <authorList>
            <person name="Rodrigo-Torres Lidia"/>
            <person name="Arahal R.David."/>
        </authorList>
    </citation>
    <scope>NUCLEOTIDE SEQUENCE [LARGE SCALE GENOMIC DNA]</scope>
    <source>
        <strain evidence="2">CECT 7735</strain>
    </source>
</reference>
<dbReference type="AlphaFoldDB" id="A0A0P1ICC4"/>
<dbReference type="EMBL" id="CYTW01000001">
    <property type="protein sequence ID" value="CUJ83541.1"/>
    <property type="molecule type" value="Genomic_DNA"/>
</dbReference>
<sequence>MGETHKTSFQENGSNRVTVLEATGHKLLTKRFHEGGCDQYARAKYFKHDCVSVSSLSDLASLLQDLERRTNKMIIMGSVKSEFQNQESILRRSNEKNGHPATLEDLGSRAIHFDIDELERPANLGWNDPERLAQWTLSRTCNRLPILKSVSAFWQASSSAGVPGKDHLAKFHFWMLADRPLKTHERRFLFETVGSDTQLALIAQPNYTASPTFDGVPDPLQGLQRSGVFKKEKDFLETSSISFPKENKKTQGKPRIPKSRQAKATLSKQSIALGKTTEDGRNILSATCSRLHQGKDAGNTDIYNESQVIGGYVASGEIAFNDALDHLLLAASKTGHERYEEAVRNGLNTGLSRPLSTSTDFTATTPFYPASDIDRKEAISLHFKTIKDWGRLSKAWLSKTRKGLEENDLASPSRILLSGAQGVGKTAALVGRRGQPGFLHEAHGLVCLMLLPDHNKAQEAYGDYLTNTPQEAPPAITLLGRDRLDPEIGDRSTKMCLAFPAAKQLAQHGISVRANLCKLCPHSDSCGYMRQEAQIAQHLKAKQGLVIFAPHEFGYLPLPAEAKPDLVVFDERPRDFAVEDTHVSLSELVDYLIPPSNRPQSGDDLRDVQVGDSFLAQDDAIQPIKQALLKVAGLNPHRVSLAALKAAGVTSELLDVAIEDLKGFRSSNVKRVVWKTLGREERDTCASDLASLASKLEVLPANSARRLQILFECLRAEMDASHEFVTSVFKCGKYPKSSQNEPGLIAVRVKELAHGSSTPFLHLDGTADMDLAKIAFGNDLECHHYPVERHAHVTQIVGCNFAKRRLIEDSGNWSRLSDKQKAENRNLKKYVVDVLDRYPGAAVFSNKSIVQSLTVTDAARMGHFGALRGQNRWEDRDSVIVIGREQPSPRDVEARARAYAAAAGDAFVSGDFKQVSRGIRLRDGVKSIEVFAHPDKWGDRILRQIREKEIEQAIDRIRLIHNQNKKSVFLLSPVVIDITVDAISKWGDFKKGGTRIERAIREHGLVFLSPSDCARYMPHIWKSKQLASLDLKHAKAMSKEPFRYILHGEIDGEHPLALSFSLDATLHKNSRAIKALAFVDALNAINEIEVLTGTKPFISEKP</sequence>
<dbReference type="STRING" id="1715693.PH7735_00276"/>